<feature type="domain" description="RagB/SusD" evidence="7">
    <location>
        <begin position="379"/>
        <end position="516"/>
    </location>
</feature>
<dbReference type="InterPro" id="IPR033985">
    <property type="entry name" value="SusD-like_N"/>
</dbReference>
<dbReference type="InterPro" id="IPR019734">
    <property type="entry name" value="TPR_rpt"/>
</dbReference>
<comment type="subcellular location">
    <subcellularLocation>
        <location evidence="1">Cell outer membrane</location>
    </subcellularLocation>
</comment>
<dbReference type="InterPro" id="IPR011990">
    <property type="entry name" value="TPR-like_helical_dom_sf"/>
</dbReference>
<evidence type="ECO:0000313" key="9">
    <source>
        <dbReference type="EMBL" id="QGY42607.1"/>
    </source>
</evidence>
<evidence type="ECO:0000313" key="10">
    <source>
        <dbReference type="Proteomes" id="UP000428260"/>
    </source>
</evidence>
<dbReference type="SUPFAM" id="SSF48452">
    <property type="entry name" value="TPR-like"/>
    <property type="match status" value="1"/>
</dbReference>
<accession>A0A6I6JR51</accession>
<evidence type="ECO:0000256" key="6">
    <source>
        <dbReference type="PROSITE-ProRule" id="PRU00339"/>
    </source>
</evidence>
<evidence type="ECO:0000256" key="4">
    <source>
        <dbReference type="ARBA" id="ARBA00023136"/>
    </source>
</evidence>
<gene>
    <name evidence="9" type="ORF">GM418_02745</name>
</gene>
<evidence type="ECO:0000256" key="5">
    <source>
        <dbReference type="ARBA" id="ARBA00023237"/>
    </source>
</evidence>
<evidence type="ECO:0000259" key="8">
    <source>
        <dbReference type="Pfam" id="PF14322"/>
    </source>
</evidence>
<name>A0A6I6JR51_9BACT</name>
<evidence type="ECO:0000256" key="1">
    <source>
        <dbReference type="ARBA" id="ARBA00004442"/>
    </source>
</evidence>
<keyword evidence="10" id="KW-1185">Reference proteome</keyword>
<feature type="repeat" description="TPR" evidence="6">
    <location>
        <begin position="247"/>
        <end position="280"/>
    </location>
</feature>
<keyword evidence="6" id="KW-0802">TPR repeat</keyword>
<dbReference type="AlphaFoldDB" id="A0A6I6JR51"/>
<dbReference type="GO" id="GO:0009279">
    <property type="term" value="C:cell outer membrane"/>
    <property type="evidence" value="ECO:0007669"/>
    <property type="project" value="UniProtKB-SubCell"/>
</dbReference>
<dbReference type="KEGG" id="mcos:GM418_02745"/>
<feature type="domain" description="SusD-like N-terminal" evidence="8">
    <location>
        <begin position="80"/>
        <end position="258"/>
    </location>
</feature>
<evidence type="ECO:0000256" key="3">
    <source>
        <dbReference type="ARBA" id="ARBA00022729"/>
    </source>
</evidence>
<protein>
    <submittedName>
        <fullName evidence="9">RagB/SusD family nutrient uptake outer membrane protein</fullName>
    </submittedName>
</protein>
<evidence type="ECO:0000256" key="2">
    <source>
        <dbReference type="ARBA" id="ARBA00006275"/>
    </source>
</evidence>
<dbReference type="Proteomes" id="UP000428260">
    <property type="component" value="Chromosome"/>
</dbReference>
<reference evidence="9 10" key="1">
    <citation type="submission" date="2019-11" db="EMBL/GenBank/DDBJ databases">
        <authorList>
            <person name="Zheng R.K."/>
            <person name="Sun C.M."/>
        </authorList>
    </citation>
    <scope>NUCLEOTIDE SEQUENCE [LARGE SCALE GENOMIC DNA]</scope>
    <source>
        <strain evidence="9 10">WC007</strain>
    </source>
</reference>
<dbReference type="Gene3D" id="1.25.40.390">
    <property type="match status" value="1"/>
</dbReference>
<dbReference type="InterPro" id="IPR012944">
    <property type="entry name" value="SusD_RagB_dom"/>
</dbReference>
<dbReference type="EMBL" id="CP046401">
    <property type="protein sequence ID" value="QGY42607.1"/>
    <property type="molecule type" value="Genomic_DNA"/>
</dbReference>
<keyword evidence="5" id="KW-0998">Cell outer membrane</keyword>
<organism evidence="9 10">
    <name type="scientific">Maribellus comscasis</name>
    <dbReference type="NCBI Taxonomy" id="2681766"/>
    <lineage>
        <taxon>Bacteria</taxon>
        <taxon>Pseudomonadati</taxon>
        <taxon>Bacteroidota</taxon>
        <taxon>Bacteroidia</taxon>
        <taxon>Marinilabiliales</taxon>
        <taxon>Prolixibacteraceae</taxon>
        <taxon>Maribellus</taxon>
    </lineage>
</organism>
<keyword evidence="3" id="KW-0732">Signal</keyword>
<dbReference type="PROSITE" id="PS50005">
    <property type="entry name" value="TPR"/>
    <property type="match status" value="1"/>
</dbReference>
<comment type="similarity">
    <text evidence="2">Belongs to the SusD family.</text>
</comment>
<dbReference type="Pfam" id="PF14322">
    <property type="entry name" value="SusD-like_3"/>
    <property type="match status" value="1"/>
</dbReference>
<dbReference type="CDD" id="cd08977">
    <property type="entry name" value="SusD"/>
    <property type="match status" value="1"/>
</dbReference>
<proteinExistence type="inferred from homology"/>
<dbReference type="Pfam" id="PF07980">
    <property type="entry name" value="SusD_RagB"/>
    <property type="match status" value="1"/>
</dbReference>
<sequence>MRAVPGITSPARDSTTVRSHWREHTHWALNFHSKLEFIKMKKIVYIISIILVSLTSCKDFLSLSPEYQINEINYYQSEGDYETAVIGIYNLLQGLHNLTIMYPAELLTDNTEINSYTWGSVVAEFDEAEVTSANSTINSIWTSCFTAIAYSNNILSRIDDIEMSESKQNQFQGEALFLRAYCYFYLVRLYGDVPVVNVAFRSPDEISSFDMSRQPVSAIYTVIKDDLTNAATLLDGIELSRGRASKGAAKTLLGKVYLTLNEYENAAGILKEVIDMNAYSLVDDYGSLFDGTNEESDESIFEIGYLSGDLGEGNSFSSSYTPGLFNMAIFPNNMNGNGYMCPTQDLFDSYEEGDERKTASVIDSVLLTDGTYEYTLCGLKFVDFSTGTSGDGGVNYTALRYADVLLMYAEALNESNQTSDALPYLNEVRERAGLEDLSGLSKEEFFLAMEKERRVEFFHEGHRWFDLLRTDRAKAVLNAYFESTGSSYSLDDYELLMPIPDDELEISPELEQNDGY</sequence>
<evidence type="ECO:0000259" key="7">
    <source>
        <dbReference type="Pfam" id="PF07980"/>
    </source>
</evidence>
<keyword evidence="4" id="KW-0472">Membrane</keyword>